<evidence type="ECO:0000256" key="1">
    <source>
        <dbReference type="SAM" id="Phobius"/>
    </source>
</evidence>
<keyword evidence="1" id="KW-1133">Transmembrane helix</keyword>
<dbReference type="PANTHER" id="PTHR47518">
    <property type="entry name" value="SERPENTINE RECEPTOR CLASS EPSILON-13-RELATED"/>
    <property type="match status" value="1"/>
</dbReference>
<dbReference type="OrthoDB" id="5818387at2759"/>
<proteinExistence type="predicted"/>
<sequence length="314" mass="35982">MTDAPGSTQNGLISNCKHDYELHSMQALDYVELVLIGLAFVLHIIQNALLFKGHKIHVNLKIIHIFIGFSISLFLISRVMDICLILFDVSENNDIHMLVHMLHESSYTAIVSSFLLTAIERLFATFHSANYEKSRHRVKFTIAFIFLVRHVLISLTLVFLVHYFCAYRVSRPHRKTGFHHFSCLPFKLTSTSQIRLSQRYQIRENIKVIFVAVPVIFVQCVAVTAALVAIWNTLLNDYHFCEGDRISHRVYNFAIILFAVLMPVVNRAMYICGRRTVFKDNGAIMASIGVVKSGLGEEKKEGHSYFTMLQNSWK</sequence>
<evidence type="ECO:0000313" key="3">
    <source>
        <dbReference type="Proteomes" id="UP000298663"/>
    </source>
</evidence>
<gene>
    <name evidence="2" type="ORF">L596_015495</name>
</gene>
<feature type="transmembrane region" description="Helical" evidence="1">
    <location>
        <begin position="138"/>
        <end position="164"/>
    </location>
</feature>
<evidence type="ECO:0000313" key="2">
    <source>
        <dbReference type="EMBL" id="TKR81660.1"/>
    </source>
</evidence>
<name>A0A4U5NG56_STECR</name>
<feature type="transmembrane region" description="Helical" evidence="1">
    <location>
        <begin position="208"/>
        <end position="231"/>
    </location>
</feature>
<protein>
    <submittedName>
        <fullName evidence="2">Uncharacterized protein</fullName>
    </submittedName>
</protein>
<keyword evidence="3" id="KW-1185">Reference proteome</keyword>
<dbReference type="InterPro" id="IPR052854">
    <property type="entry name" value="Serpentine_rcpt_epsilon"/>
</dbReference>
<dbReference type="EMBL" id="AZBU02000004">
    <property type="protein sequence ID" value="TKR81660.1"/>
    <property type="molecule type" value="Genomic_DNA"/>
</dbReference>
<feature type="transmembrane region" description="Helical" evidence="1">
    <location>
        <begin position="251"/>
        <end position="270"/>
    </location>
</feature>
<feature type="transmembrane region" description="Helical" evidence="1">
    <location>
        <begin position="30"/>
        <end position="50"/>
    </location>
</feature>
<reference evidence="2 3" key="2">
    <citation type="journal article" date="2019" name="G3 (Bethesda)">
        <title>Hybrid Assembly of the Genome of the Entomopathogenic Nematode Steinernema carpocapsae Identifies the X-Chromosome.</title>
        <authorList>
            <person name="Serra L."/>
            <person name="Macchietto M."/>
            <person name="Macias-Munoz A."/>
            <person name="McGill C.J."/>
            <person name="Rodriguez I.M."/>
            <person name="Rodriguez B."/>
            <person name="Murad R."/>
            <person name="Mortazavi A."/>
        </authorList>
    </citation>
    <scope>NUCLEOTIDE SEQUENCE [LARGE SCALE GENOMIC DNA]</scope>
    <source>
        <strain evidence="2 3">ALL</strain>
    </source>
</reference>
<comment type="caution">
    <text evidence="2">The sequence shown here is derived from an EMBL/GenBank/DDBJ whole genome shotgun (WGS) entry which is preliminary data.</text>
</comment>
<keyword evidence="1" id="KW-0812">Transmembrane</keyword>
<keyword evidence="1" id="KW-0472">Membrane</keyword>
<feature type="transmembrane region" description="Helical" evidence="1">
    <location>
        <begin position="62"/>
        <end position="87"/>
    </location>
</feature>
<accession>A0A4U5NG56</accession>
<dbReference type="PANTHER" id="PTHR47518:SF9">
    <property type="entry name" value="SERPENTINE RECEPTOR, CLASS T"/>
    <property type="match status" value="1"/>
</dbReference>
<dbReference type="AlphaFoldDB" id="A0A4U5NG56"/>
<organism evidence="2 3">
    <name type="scientific">Steinernema carpocapsae</name>
    <name type="common">Entomopathogenic nematode</name>
    <dbReference type="NCBI Taxonomy" id="34508"/>
    <lineage>
        <taxon>Eukaryota</taxon>
        <taxon>Metazoa</taxon>
        <taxon>Ecdysozoa</taxon>
        <taxon>Nematoda</taxon>
        <taxon>Chromadorea</taxon>
        <taxon>Rhabditida</taxon>
        <taxon>Tylenchina</taxon>
        <taxon>Panagrolaimomorpha</taxon>
        <taxon>Strongyloidoidea</taxon>
        <taxon>Steinernematidae</taxon>
        <taxon>Steinernema</taxon>
    </lineage>
</organism>
<dbReference type="Proteomes" id="UP000298663">
    <property type="component" value="Unassembled WGS sequence"/>
</dbReference>
<reference evidence="2 3" key="1">
    <citation type="journal article" date="2015" name="Genome Biol.">
        <title>Comparative genomics of Steinernema reveals deeply conserved gene regulatory networks.</title>
        <authorList>
            <person name="Dillman A.R."/>
            <person name="Macchietto M."/>
            <person name="Porter C.F."/>
            <person name="Rogers A."/>
            <person name="Williams B."/>
            <person name="Antoshechkin I."/>
            <person name="Lee M.M."/>
            <person name="Goodwin Z."/>
            <person name="Lu X."/>
            <person name="Lewis E.E."/>
            <person name="Goodrich-Blair H."/>
            <person name="Stock S.P."/>
            <person name="Adams B.J."/>
            <person name="Sternberg P.W."/>
            <person name="Mortazavi A."/>
        </authorList>
    </citation>
    <scope>NUCLEOTIDE SEQUENCE [LARGE SCALE GENOMIC DNA]</scope>
    <source>
        <strain evidence="2 3">ALL</strain>
    </source>
</reference>